<dbReference type="InterPro" id="IPR005158">
    <property type="entry name" value="BTAD"/>
</dbReference>
<dbReference type="AlphaFoldDB" id="A0A6G9Z1A3"/>
<organism evidence="8 9">
    <name type="scientific">Nocardia terpenica</name>
    <dbReference type="NCBI Taxonomy" id="455432"/>
    <lineage>
        <taxon>Bacteria</taxon>
        <taxon>Bacillati</taxon>
        <taxon>Actinomycetota</taxon>
        <taxon>Actinomycetes</taxon>
        <taxon>Mycobacteriales</taxon>
        <taxon>Nocardiaceae</taxon>
        <taxon>Nocardia</taxon>
    </lineage>
</organism>
<proteinExistence type="inferred from homology"/>
<protein>
    <recommendedName>
        <fullName evidence="7">OmpR/PhoB-type domain-containing protein</fullName>
    </recommendedName>
</protein>
<dbReference type="InterPro" id="IPR016032">
    <property type="entry name" value="Sig_transdc_resp-reg_C-effctor"/>
</dbReference>
<dbReference type="Gene3D" id="1.10.10.10">
    <property type="entry name" value="Winged helix-like DNA-binding domain superfamily/Winged helix DNA-binding domain"/>
    <property type="match status" value="2"/>
</dbReference>
<dbReference type="Gene3D" id="1.25.40.10">
    <property type="entry name" value="Tetratricopeptide repeat domain"/>
    <property type="match status" value="1"/>
</dbReference>
<evidence type="ECO:0000313" key="8">
    <source>
        <dbReference type="EMBL" id="QIS19365.1"/>
    </source>
</evidence>
<feature type="DNA-binding region" description="OmpR/PhoB-type" evidence="6">
    <location>
        <begin position="60"/>
        <end position="166"/>
    </location>
</feature>
<dbReference type="InterPro" id="IPR001867">
    <property type="entry name" value="OmpR/PhoB-type_DNA-bd"/>
</dbReference>
<accession>A0A6G9Z1A3</accession>
<evidence type="ECO:0000256" key="2">
    <source>
        <dbReference type="ARBA" id="ARBA00022737"/>
    </source>
</evidence>
<dbReference type="Gene3D" id="3.40.50.300">
    <property type="entry name" value="P-loop containing nucleotide triphosphate hydrolases"/>
    <property type="match status" value="1"/>
</dbReference>
<evidence type="ECO:0000256" key="5">
    <source>
        <dbReference type="ARBA" id="ARBA00023163"/>
    </source>
</evidence>
<dbReference type="SUPFAM" id="SSF46894">
    <property type="entry name" value="C-terminal effector domain of the bipartite response regulators"/>
    <property type="match status" value="1"/>
</dbReference>
<dbReference type="InterPro" id="IPR036390">
    <property type="entry name" value="WH_DNA-bd_sf"/>
</dbReference>
<gene>
    <name evidence="8" type="ORF">F6W96_14815</name>
</gene>
<evidence type="ECO:0000256" key="4">
    <source>
        <dbReference type="ARBA" id="ARBA00023125"/>
    </source>
</evidence>
<evidence type="ECO:0000256" key="3">
    <source>
        <dbReference type="ARBA" id="ARBA00023015"/>
    </source>
</evidence>
<feature type="domain" description="OmpR/PhoB-type" evidence="7">
    <location>
        <begin position="60"/>
        <end position="166"/>
    </location>
</feature>
<dbReference type="InterPro" id="IPR002182">
    <property type="entry name" value="NB-ARC"/>
</dbReference>
<keyword evidence="3" id="KW-0805">Transcription regulation</keyword>
<dbReference type="GO" id="GO:0006355">
    <property type="term" value="P:regulation of DNA-templated transcription"/>
    <property type="evidence" value="ECO:0007669"/>
    <property type="project" value="InterPro"/>
</dbReference>
<keyword evidence="2" id="KW-0677">Repeat</keyword>
<dbReference type="SMART" id="SM01043">
    <property type="entry name" value="BTAD"/>
    <property type="match status" value="1"/>
</dbReference>
<comment type="similarity">
    <text evidence="1">Belongs to the AfsR/DnrI/RedD regulatory family.</text>
</comment>
<dbReference type="PANTHER" id="PTHR35807">
    <property type="entry name" value="TRANSCRIPTIONAL REGULATOR REDD-RELATED"/>
    <property type="match status" value="1"/>
</dbReference>
<name>A0A6G9Z1A3_9NOCA</name>
<dbReference type="SUPFAM" id="SSF48452">
    <property type="entry name" value="TPR-like"/>
    <property type="match status" value="1"/>
</dbReference>
<dbReference type="GO" id="GO:0000160">
    <property type="term" value="P:phosphorelay signal transduction system"/>
    <property type="evidence" value="ECO:0007669"/>
    <property type="project" value="InterPro"/>
</dbReference>
<evidence type="ECO:0000259" key="7">
    <source>
        <dbReference type="PROSITE" id="PS51755"/>
    </source>
</evidence>
<dbReference type="Pfam" id="PF03704">
    <property type="entry name" value="BTAD"/>
    <property type="match status" value="1"/>
</dbReference>
<dbReference type="SUPFAM" id="SSF46785">
    <property type="entry name" value="Winged helix' DNA-binding domain"/>
    <property type="match status" value="1"/>
</dbReference>
<evidence type="ECO:0000313" key="9">
    <source>
        <dbReference type="Proteomes" id="UP000500953"/>
    </source>
</evidence>
<reference evidence="8 9" key="1">
    <citation type="journal article" date="2019" name="ACS Chem. Biol.">
        <title>Identification and Mobilization of a Cryptic Antibiotic Biosynthesis Gene Locus from a Human-Pathogenic Nocardia Isolate.</title>
        <authorList>
            <person name="Herisse M."/>
            <person name="Ishida K."/>
            <person name="Porter J.L."/>
            <person name="Howden B."/>
            <person name="Hertweck C."/>
            <person name="Stinear T.P."/>
            <person name="Pidot S.J."/>
        </authorList>
    </citation>
    <scope>NUCLEOTIDE SEQUENCE [LARGE SCALE GENOMIC DNA]</scope>
    <source>
        <strain evidence="8 9">AUSMDU00012715</strain>
    </source>
</reference>
<dbReference type="EMBL" id="CP046173">
    <property type="protein sequence ID" value="QIS19365.1"/>
    <property type="molecule type" value="Genomic_DNA"/>
</dbReference>
<dbReference type="InterPro" id="IPR042197">
    <property type="entry name" value="Apaf_helical"/>
</dbReference>
<keyword evidence="4 6" id="KW-0238">DNA-binding</keyword>
<dbReference type="Pfam" id="PF00931">
    <property type="entry name" value="NB-ARC"/>
    <property type="match status" value="1"/>
</dbReference>
<dbReference type="CDD" id="cd15831">
    <property type="entry name" value="BTAD"/>
    <property type="match status" value="1"/>
</dbReference>
<evidence type="ECO:0000256" key="1">
    <source>
        <dbReference type="ARBA" id="ARBA00005820"/>
    </source>
</evidence>
<dbReference type="PRINTS" id="PR00364">
    <property type="entry name" value="DISEASERSIST"/>
</dbReference>
<dbReference type="PANTHER" id="PTHR35807:SF1">
    <property type="entry name" value="TRANSCRIPTIONAL REGULATOR REDD"/>
    <property type="match status" value="1"/>
</dbReference>
<dbReference type="GO" id="GO:0043531">
    <property type="term" value="F:ADP binding"/>
    <property type="evidence" value="ECO:0007669"/>
    <property type="project" value="InterPro"/>
</dbReference>
<sequence>MRSTIWPPACATRSTACRCRDRIIRVLPKIYAEDHPGQRSFDILTIHTRGSLRIQKPSGAPVFDPGGHMSLVRLGLLGPLEVLVDRVRLDCLHQPKQQAVFAMMAANNGRTVPIADLIGGVWGEGSPPSALSALRNYMSSLRTMLRRHGFGQDALRWAGGGYRFDATLEIDAAAVERFLVSAEAARGSGRLDLAADSIRAGLRLWRGEALSGVPGPWAAGERARLHRSRETLRRWAIEISIDQGNHEAAIAQLEALVHAEPQSEQWRILLMTALFRAGRRIDALEVYRATRDWFIDTMGLEPSPAMTELHQHILTGEAVAAGALAPAAVSAPARPVPSQLPPDTIDFTGRTAELAQVTAALAPGRAVSVVALTGMGGVGKTALAVHVGHRVQDRFPDGRLYVDLRPADGPPEAAEVLAGFLRALGVAEAEIPAGGAERSALFRTVARGKRLLVLLDNATCAEQVTPLLPASAGCAVLVTARTPMTALPVARRVRLAPMEPAEAAELFTRIVADARPAAEPQAVRRVVALCGGLPLAIRIIAARLVTRPGWMIADEADRLGAERDGLQQFRFRDTSLESAFQSAYDQLGPELAHAFRTLARLDRPDATVAAVAAALGCDPGEAVRLCDALVDRGMLDSPAPGRYRFHDLVRVFARSRPDSEALAAVRRSTGFPGAPSPVILGCAQCSG</sequence>
<dbReference type="InterPro" id="IPR027417">
    <property type="entry name" value="P-loop_NTPase"/>
</dbReference>
<dbReference type="GO" id="GO:0003677">
    <property type="term" value="F:DNA binding"/>
    <property type="evidence" value="ECO:0007669"/>
    <property type="project" value="UniProtKB-UniRule"/>
</dbReference>
<dbReference type="SUPFAM" id="SSF52540">
    <property type="entry name" value="P-loop containing nucleoside triphosphate hydrolases"/>
    <property type="match status" value="1"/>
</dbReference>
<dbReference type="InterPro" id="IPR036388">
    <property type="entry name" value="WH-like_DNA-bd_sf"/>
</dbReference>
<dbReference type="InterPro" id="IPR051677">
    <property type="entry name" value="AfsR-DnrI-RedD_regulator"/>
</dbReference>
<dbReference type="PROSITE" id="PS51755">
    <property type="entry name" value="OMPR_PHOB"/>
    <property type="match status" value="1"/>
</dbReference>
<dbReference type="InterPro" id="IPR011990">
    <property type="entry name" value="TPR-like_helical_dom_sf"/>
</dbReference>
<keyword evidence="5" id="KW-0804">Transcription</keyword>
<evidence type="ECO:0000256" key="6">
    <source>
        <dbReference type="PROSITE-ProRule" id="PRU01091"/>
    </source>
</evidence>
<dbReference type="Gene3D" id="1.10.8.430">
    <property type="entry name" value="Helical domain of apoptotic protease-activating factors"/>
    <property type="match status" value="1"/>
</dbReference>
<dbReference type="Proteomes" id="UP000500953">
    <property type="component" value="Chromosome"/>
</dbReference>